<evidence type="ECO:0000256" key="1">
    <source>
        <dbReference type="ARBA" id="ARBA00022723"/>
    </source>
</evidence>
<evidence type="ECO:0000256" key="3">
    <source>
        <dbReference type="ARBA" id="ARBA00022833"/>
    </source>
</evidence>
<evidence type="ECO:0000313" key="6">
    <source>
        <dbReference type="EMBL" id="KAF9527387.1"/>
    </source>
</evidence>
<dbReference type="PANTHER" id="PTHR13483:SF11">
    <property type="entry name" value="ZINC FINGER HIT DOMAIN-CONTAINING PROTEIN 3"/>
    <property type="match status" value="1"/>
</dbReference>
<dbReference type="GO" id="GO:0000463">
    <property type="term" value="P:maturation of LSU-rRNA from tricistronic rRNA transcript (SSU-rRNA, 5.8S rRNA, LSU-rRNA)"/>
    <property type="evidence" value="ECO:0007669"/>
    <property type="project" value="TreeGrafter"/>
</dbReference>
<keyword evidence="7" id="KW-1185">Reference proteome</keyword>
<dbReference type="Gene3D" id="3.30.60.190">
    <property type="match status" value="1"/>
</dbReference>
<sequence length="206" mass="22751">MAPKNKELISCQICEEQPHKYTCPQCLVVYCSLTCYKKHKESSCSTAASSIISPASTQSTTEKSQKELQAADEEMFDNSTLLRPLTSLNWPYVPEESTFPDPLKRDDPKTLQISQYEAIATSPAIRKILSDDKKLPELLTSVDKLRGAEREYALQRALGVDNQIDVGGNGPKELSEDVLAFRKLAEAIEEAVRGGKEGALGLNWGD</sequence>
<evidence type="ECO:0000256" key="4">
    <source>
        <dbReference type="PROSITE-ProRule" id="PRU00453"/>
    </source>
</evidence>
<keyword evidence="2 4" id="KW-0863">Zinc-finger</keyword>
<dbReference type="SUPFAM" id="SSF144232">
    <property type="entry name" value="HIT/MYND zinc finger-like"/>
    <property type="match status" value="1"/>
</dbReference>
<dbReference type="CDD" id="cd23024">
    <property type="entry name" value="zf-HIT_ZNHIT2-3"/>
    <property type="match status" value="1"/>
</dbReference>
<protein>
    <recommendedName>
        <fullName evidence="5">HIT-type domain-containing protein</fullName>
    </recommendedName>
</protein>
<dbReference type="GO" id="GO:0008270">
    <property type="term" value="F:zinc ion binding"/>
    <property type="evidence" value="ECO:0007669"/>
    <property type="project" value="UniProtKB-UniRule"/>
</dbReference>
<dbReference type="PANTHER" id="PTHR13483">
    <property type="entry name" value="BOX C_D SNORNA PROTEIN 1-RELATED"/>
    <property type="match status" value="1"/>
</dbReference>
<reference evidence="6" key="1">
    <citation type="submission" date="2020-11" db="EMBL/GenBank/DDBJ databases">
        <authorList>
            <consortium name="DOE Joint Genome Institute"/>
            <person name="Ahrendt S."/>
            <person name="Riley R."/>
            <person name="Andreopoulos W."/>
            <person name="Labutti K."/>
            <person name="Pangilinan J."/>
            <person name="Ruiz-Duenas F.J."/>
            <person name="Barrasa J.M."/>
            <person name="Sanchez-Garcia M."/>
            <person name="Camarero S."/>
            <person name="Miyauchi S."/>
            <person name="Serrano A."/>
            <person name="Linde D."/>
            <person name="Babiker R."/>
            <person name="Drula E."/>
            <person name="Ayuso-Fernandez I."/>
            <person name="Pacheco R."/>
            <person name="Padilla G."/>
            <person name="Ferreira P."/>
            <person name="Barriuso J."/>
            <person name="Kellner H."/>
            <person name="Castanera R."/>
            <person name="Alfaro M."/>
            <person name="Ramirez L."/>
            <person name="Pisabarro A.G."/>
            <person name="Kuo A."/>
            <person name="Tritt A."/>
            <person name="Lipzen A."/>
            <person name="He G."/>
            <person name="Yan M."/>
            <person name="Ng V."/>
            <person name="Cullen D."/>
            <person name="Martin F."/>
            <person name="Rosso M.-N."/>
            <person name="Henrissat B."/>
            <person name="Hibbett D."/>
            <person name="Martinez A.T."/>
            <person name="Grigoriev I.V."/>
        </authorList>
    </citation>
    <scope>NUCLEOTIDE SEQUENCE</scope>
    <source>
        <strain evidence="6">CBS 506.95</strain>
    </source>
</reference>
<dbReference type="GO" id="GO:0070761">
    <property type="term" value="C:pre-snoRNP complex"/>
    <property type="evidence" value="ECO:0007669"/>
    <property type="project" value="TreeGrafter"/>
</dbReference>
<dbReference type="EMBL" id="MU157862">
    <property type="protein sequence ID" value="KAF9527387.1"/>
    <property type="molecule type" value="Genomic_DNA"/>
</dbReference>
<dbReference type="Pfam" id="PF04438">
    <property type="entry name" value="zf-HIT"/>
    <property type="match status" value="1"/>
</dbReference>
<keyword evidence="1" id="KW-0479">Metal-binding</keyword>
<dbReference type="InterPro" id="IPR007529">
    <property type="entry name" value="Znf_HIT"/>
</dbReference>
<dbReference type="PROSITE" id="PS51083">
    <property type="entry name" value="ZF_HIT"/>
    <property type="match status" value="1"/>
</dbReference>
<dbReference type="InterPro" id="IPR051639">
    <property type="entry name" value="BCD1"/>
</dbReference>
<dbReference type="AlphaFoldDB" id="A0A9P6JNG9"/>
<accession>A0A9P6JNG9</accession>
<dbReference type="GO" id="GO:0005634">
    <property type="term" value="C:nucleus"/>
    <property type="evidence" value="ECO:0007669"/>
    <property type="project" value="TreeGrafter"/>
</dbReference>
<feature type="domain" description="HIT-type" evidence="5">
    <location>
        <begin position="11"/>
        <end position="44"/>
    </location>
</feature>
<dbReference type="GO" id="GO:0000492">
    <property type="term" value="P:box C/D snoRNP assembly"/>
    <property type="evidence" value="ECO:0007669"/>
    <property type="project" value="TreeGrafter"/>
</dbReference>
<evidence type="ECO:0000259" key="5">
    <source>
        <dbReference type="PROSITE" id="PS51083"/>
    </source>
</evidence>
<dbReference type="OrthoDB" id="18412at2759"/>
<dbReference type="Proteomes" id="UP000807306">
    <property type="component" value="Unassembled WGS sequence"/>
</dbReference>
<dbReference type="GO" id="GO:0048254">
    <property type="term" value="P:snoRNA localization"/>
    <property type="evidence" value="ECO:0007669"/>
    <property type="project" value="TreeGrafter"/>
</dbReference>
<evidence type="ECO:0000256" key="2">
    <source>
        <dbReference type="ARBA" id="ARBA00022771"/>
    </source>
</evidence>
<proteinExistence type="predicted"/>
<organism evidence="6 7">
    <name type="scientific">Crepidotus variabilis</name>
    <dbReference type="NCBI Taxonomy" id="179855"/>
    <lineage>
        <taxon>Eukaryota</taxon>
        <taxon>Fungi</taxon>
        <taxon>Dikarya</taxon>
        <taxon>Basidiomycota</taxon>
        <taxon>Agaricomycotina</taxon>
        <taxon>Agaricomycetes</taxon>
        <taxon>Agaricomycetidae</taxon>
        <taxon>Agaricales</taxon>
        <taxon>Agaricineae</taxon>
        <taxon>Crepidotaceae</taxon>
        <taxon>Crepidotus</taxon>
    </lineage>
</organism>
<name>A0A9P6JNG9_9AGAR</name>
<gene>
    <name evidence="6" type="ORF">CPB83DRAFT_856459</name>
</gene>
<keyword evidence="3" id="KW-0862">Zinc</keyword>
<evidence type="ECO:0000313" key="7">
    <source>
        <dbReference type="Proteomes" id="UP000807306"/>
    </source>
</evidence>
<comment type="caution">
    <text evidence="6">The sequence shown here is derived from an EMBL/GenBank/DDBJ whole genome shotgun (WGS) entry which is preliminary data.</text>
</comment>